<name>A0A7W4YZY1_9ACTN</name>
<evidence type="ECO:0000313" key="4">
    <source>
        <dbReference type="Proteomes" id="UP000589626"/>
    </source>
</evidence>
<dbReference type="SUPFAM" id="SSF160935">
    <property type="entry name" value="VPA0735-like"/>
    <property type="match status" value="1"/>
</dbReference>
<dbReference type="Pfam" id="PF06742">
    <property type="entry name" value="DUF1214"/>
    <property type="match status" value="1"/>
</dbReference>
<evidence type="ECO:0000259" key="1">
    <source>
        <dbReference type="Pfam" id="PF06742"/>
    </source>
</evidence>
<accession>A0A7W4YZY1</accession>
<dbReference type="EMBL" id="JACHWR010000001">
    <property type="protein sequence ID" value="MBB3041402.1"/>
    <property type="molecule type" value="Genomic_DNA"/>
</dbReference>
<dbReference type="Gene3D" id="2.60.40.1610">
    <property type="entry name" value="Domain of unknown function DUF1254"/>
    <property type="match status" value="1"/>
</dbReference>
<dbReference type="InterPro" id="IPR037049">
    <property type="entry name" value="DUF1214_C_sf"/>
</dbReference>
<dbReference type="Proteomes" id="UP000589626">
    <property type="component" value="Unassembled WGS sequence"/>
</dbReference>
<proteinExistence type="predicted"/>
<dbReference type="AlphaFoldDB" id="A0A7W4YZY1"/>
<organism evidence="3 4">
    <name type="scientific">Nocardioides soli</name>
    <dbReference type="NCBI Taxonomy" id="1036020"/>
    <lineage>
        <taxon>Bacteria</taxon>
        <taxon>Bacillati</taxon>
        <taxon>Actinomycetota</taxon>
        <taxon>Actinomycetes</taxon>
        <taxon>Propionibacteriales</taxon>
        <taxon>Nocardioidaceae</taxon>
        <taxon>Nocardioides</taxon>
    </lineage>
</organism>
<dbReference type="Gene3D" id="1.10.3360.10">
    <property type="entry name" value="VPA0735-like domain"/>
    <property type="match status" value="1"/>
</dbReference>
<dbReference type="InterPro" id="IPR010621">
    <property type="entry name" value="DUF1214"/>
</dbReference>
<feature type="domain" description="DUF1254" evidence="2">
    <location>
        <begin position="83"/>
        <end position="185"/>
    </location>
</feature>
<dbReference type="PANTHER" id="PTHR36509">
    <property type="entry name" value="BLL3101 PROTEIN"/>
    <property type="match status" value="1"/>
</dbReference>
<gene>
    <name evidence="3" type="ORF">FHU40_001203</name>
</gene>
<evidence type="ECO:0000259" key="2">
    <source>
        <dbReference type="Pfam" id="PF06863"/>
    </source>
</evidence>
<protein>
    <recommendedName>
        <fullName evidence="5">DUF1254 domain-containing protein</fullName>
    </recommendedName>
</protein>
<dbReference type="PANTHER" id="PTHR36509:SF3">
    <property type="entry name" value="SIGNAL PEPTIDE PROTEIN"/>
    <property type="match status" value="1"/>
</dbReference>
<dbReference type="Pfam" id="PF06863">
    <property type="entry name" value="DUF1254"/>
    <property type="match status" value="1"/>
</dbReference>
<feature type="domain" description="DUF1214" evidence="1">
    <location>
        <begin position="348"/>
        <end position="453"/>
    </location>
</feature>
<evidence type="ECO:0000313" key="3">
    <source>
        <dbReference type="EMBL" id="MBB3041402.1"/>
    </source>
</evidence>
<comment type="caution">
    <text evidence="3">The sequence shown here is derived from an EMBL/GenBank/DDBJ whole genome shotgun (WGS) entry which is preliminary data.</text>
</comment>
<keyword evidence="4" id="KW-1185">Reference proteome</keyword>
<dbReference type="InterPro" id="IPR010679">
    <property type="entry name" value="DUF1254"/>
</dbReference>
<dbReference type="InterPro" id="IPR037050">
    <property type="entry name" value="DUF1254_sf"/>
</dbReference>
<dbReference type="RefSeq" id="WP_183591306.1">
    <property type="nucleotide sequence ID" value="NZ_JACHWR010000001.1"/>
</dbReference>
<reference evidence="3 4" key="1">
    <citation type="submission" date="2020-08" db="EMBL/GenBank/DDBJ databases">
        <title>Sequencing the genomes of 1000 actinobacteria strains.</title>
        <authorList>
            <person name="Klenk H.-P."/>
        </authorList>
    </citation>
    <scope>NUCLEOTIDE SEQUENCE [LARGE SCALE GENOMIC DNA]</scope>
    <source>
        <strain evidence="3 4">DSM 105498</strain>
    </source>
</reference>
<dbReference type="Gene3D" id="2.60.120.600">
    <property type="entry name" value="Domain of unknown function DUF1214, C-terminal domain"/>
    <property type="match status" value="1"/>
</dbReference>
<evidence type="ECO:0008006" key="5">
    <source>
        <dbReference type="Google" id="ProtNLM"/>
    </source>
</evidence>
<sequence>MAERNEILERARTQISAPAVVPSPLGDLEFFGGVPMPESVETTYDLLDLTRAIEVYLNTIPGASLVAMRNGFRSIGLDGNVLGYTDPRANSGSYFLTPNTETTYGTLFFDLRVGPMVIEAPPQSLCVVDDFWFRYVADLGIAGPDRGAGGRYCFLPPGYDGPEPDGYYVYRCPTYTNWLVVRTLGGVPDLVKTKVYPLAQADDPPATTYLNIADKTQNTVHANDFSFYEEINTLIQEEPADSLDPERAGQCAAIGIVHGQPFEPDERMRRILTQAAPLAAAMARALTYRPRDPEAYLYPGSTWLAAFVGGSYEFLRDHARLLDARAQFHYVATVITPAMAHAQVGAGSAYAYTAMDSTGAWLDGARSYRLTLPPNVPAKNFWAVDLYDTQTRSLLETDDPHPAVSSLGEVQANADGSVDLWFGPTAPEGQESNWVQTLPGAAWFTILRLYGPLESWFDKTWRPGEIEPVD</sequence>